<dbReference type="Proteomes" id="UP000295131">
    <property type="component" value="Unassembled WGS sequence"/>
</dbReference>
<dbReference type="InterPro" id="IPR023198">
    <property type="entry name" value="PGP-like_dom2"/>
</dbReference>
<dbReference type="SUPFAM" id="SSF56784">
    <property type="entry name" value="HAD-like"/>
    <property type="match status" value="1"/>
</dbReference>
<evidence type="ECO:0000313" key="1">
    <source>
        <dbReference type="EMBL" id="TDH36146.1"/>
    </source>
</evidence>
<dbReference type="SFLD" id="SFLDS00003">
    <property type="entry name" value="Haloacid_Dehalogenase"/>
    <property type="match status" value="1"/>
</dbReference>
<keyword evidence="2" id="KW-1185">Reference proteome</keyword>
<dbReference type="GO" id="GO:0005829">
    <property type="term" value="C:cytosol"/>
    <property type="evidence" value="ECO:0007669"/>
    <property type="project" value="TreeGrafter"/>
</dbReference>
<dbReference type="PANTHER" id="PTHR43434:SF24">
    <property type="entry name" value="HYDROLASE-RELATED"/>
    <property type="match status" value="1"/>
</dbReference>
<protein>
    <submittedName>
        <fullName evidence="1">HAD family hydrolase</fullName>
    </submittedName>
</protein>
<dbReference type="SFLD" id="SFLDG01129">
    <property type="entry name" value="C1.5:_HAD__Beta-PGM__Phosphata"/>
    <property type="match status" value="1"/>
</dbReference>
<sequence length="227" mass="24555">MKLILFDCDGTLVDSQHIIHACMANALRDFGYDDPGGETVRSIIGLSLDRAVARLLARDVDEEVDAIAARYKEHFVVYRSNGGAMEAMYDGMEALVRTLAAQPETILGVVTGKSRRGLKTILGHYDLERLFVTTRTADDCPSKPNPAMVLECCRETGFDPADTFVVGDAVFDMEMANNAGATAVGVSWGYAPLDHLKRAGAHHIAHNAEELGDILAFQGASDARLAQ</sequence>
<dbReference type="EMBL" id="SMSI01000002">
    <property type="protein sequence ID" value="TDH36146.1"/>
    <property type="molecule type" value="Genomic_DNA"/>
</dbReference>
<name>A0A4R5PKI2_9HYPH</name>
<dbReference type="InterPro" id="IPR050155">
    <property type="entry name" value="HAD-like_hydrolase_sf"/>
</dbReference>
<dbReference type="SFLD" id="SFLDG01135">
    <property type="entry name" value="C1.5.6:_HAD__Beta-PGM__Phospha"/>
    <property type="match status" value="1"/>
</dbReference>
<proteinExistence type="predicted"/>
<dbReference type="InterPro" id="IPR041492">
    <property type="entry name" value="HAD_2"/>
</dbReference>
<comment type="caution">
    <text evidence="1">The sequence shown here is derived from an EMBL/GenBank/DDBJ whole genome shotgun (WGS) entry which is preliminary data.</text>
</comment>
<dbReference type="Pfam" id="PF13419">
    <property type="entry name" value="HAD_2"/>
    <property type="match status" value="1"/>
</dbReference>
<dbReference type="RefSeq" id="WP_133284844.1">
    <property type="nucleotide sequence ID" value="NZ_SMSI01000002.1"/>
</dbReference>
<accession>A0A4R5PKI2</accession>
<organism evidence="1 2">
    <name type="scientific">Pseudohoeflea suaedae</name>
    <dbReference type="NCBI Taxonomy" id="877384"/>
    <lineage>
        <taxon>Bacteria</taxon>
        <taxon>Pseudomonadati</taxon>
        <taxon>Pseudomonadota</taxon>
        <taxon>Alphaproteobacteria</taxon>
        <taxon>Hyphomicrobiales</taxon>
        <taxon>Rhizobiaceae</taxon>
        <taxon>Pseudohoeflea</taxon>
    </lineage>
</organism>
<gene>
    <name evidence="1" type="ORF">E2A64_12710</name>
</gene>
<dbReference type="InterPro" id="IPR036412">
    <property type="entry name" value="HAD-like_sf"/>
</dbReference>
<dbReference type="NCBIfam" id="TIGR01549">
    <property type="entry name" value="HAD-SF-IA-v1"/>
    <property type="match status" value="1"/>
</dbReference>
<dbReference type="AlphaFoldDB" id="A0A4R5PKI2"/>
<dbReference type="OrthoDB" id="9782449at2"/>
<dbReference type="Gene3D" id="1.10.150.240">
    <property type="entry name" value="Putative phosphatase, domain 2"/>
    <property type="match status" value="1"/>
</dbReference>
<dbReference type="GO" id="GO:0008967">
    <property type="term" value="F:phosphoglycolate phosphatase activity"/>
    <property type="evidence" value="ECO:0007669"/>
    <property type="project" value="TreeGrafter"/>
</dbReference>
<dbReference type="InterPro" id="IPR006439">
    <property type="entry name" value="HAD-SF_hydro_IA"/>
</dbReference>
<dbReference type="InterPro" id="IPR023214">
    <property type="entry name" value="HAD_sf"/>
</dbReference>
<dbReference type="GO" id="GO:0006281">
    <property type="term" value="P:DNA repair"/>
    <property type="evidence" value="ECO:0007669"/>
    <property type="project" value="TreeGrafter"/>
</dbReference>
<dbReference type="Gene3D" id="3.40.50.1000">
    <property type="entry name" value="HAD superfamily/HAD-like"/>
    <property type="match status" value="1"/>
</dbReference>
<dbReference type="PANTHER" id="PTHR43434">
    <property type="entry name" value="PHOSPHOGLYCOLATE PHOSPHATASE"/>
    <property type="match status" value="1"/>
</dbReference>
<reference evidence="1 2" key="1">
    <citation type="journal article" date="2013" name="Int. J. Syst. Evol. Microbiol.">
        <title>Hoeflea suaedae sp. nov., an endophytic bacterium isolated from the root of the halophyte Suaeda maritima.</title>
        <authorList>
            <person name="Chung E.J."/>
            <person name="Park J.A."/>
            <person name="Pramanik P."/>
            <person name="Bibi F."/>
            <person name="Jeon C.O."/>
            <person name="Chung Y.R."/>
        </authorList>
    </citation>
    <scope>NUCLEOTIDE SEQUENCE [LARGE SCALE GENOMIC DNA]</scope>
    <source>
        <strain evidence="1 2">YC6898</strain>
    </source>
</reference>
<evidence type="ECO:0000313" key="2">
    <source>
        <dbReference type="Proteomes" id="UP000295131"/>
    </source>
</evidence>
<keyword evidence="1" id="KW-0378">Hydrolase</keyword>